<comment type="subcellular location">
    <subcellularLocation>
        <location evidence="1">Cytoplasm</location>
    </subcellularLocation>
</comment>
<evidence type="ECO:0000313" key="9">
    <source>
        <dbReference type="EMBL" id="MFL0250415.1"/>
    </source>
</evidence>
<name>A0ABW8TFF6_9CLOT</name>
<gene>
    <name evidence="9" type="ORF">ACJDT4_08255</name>
</gene>
<feature type="domain" description="HTH marR-type" evidence="8">
    <location>
        <begin position="1"/>
        <end position="148"/>
    </location>
</feature>
<dbReference type="PROSITE" id="PS50995">
    <property type="entry name" value="HTH_MARR_2"/>
    <property type="match status" value="1"/>
</dbReference>
<dbReference type="InterPro" id="IPR036388">
    <property type="entry name" value="WH-like_DNA-bd_sf"/>
</dbReference>
<dbReference type="SMART" id="SM00347">
    <property type="entry name" value="HTH_MARR"/>
    <property type="match status" value="1"/>
</dbReference>
<organism evidence="9 10">
    <name type="scientific">Clostridium neuense</name>
    <dbReference type="NCBI Taxonomy" id="1728934"/>
    <lineage>
        <taxon>Bacteria</taxon>
        <taxon>Bacillati</taxon>
        <taxon>Bacillota</taxon>
        <taxon>Clostridia</taxon>
        <taxon>Eubacteriales</taxon>
        <taxon>Clostridiaceae</taxon>
        <taxon>Clostridium</taxon>
    </lineage>
</organism>
<evidence type="ECO:0000256" key="5">
    <source>
        <dbReference type="ARBA" id="ARBA00046337"/>
    </source>
</evidence>
<dbReference type="Gene3D" id="1.10.10.10">
    <property type="entry name" value="Winged helix-like DNA-binding domain superfamily/Winged helix DNA-binding domain"/>
    <property type="match status" value="1"/>
</dbReference>
<dbReference type="EMBL" id="JBJIAA010000006">
    <property type="protein sequence ID" value="MFL0250415.1"/>
    <property type="molecule type" value="Genomic_DNA"/>
</dbReference>
<evidence type="ECO:0000259" key="8">
    <source>
        <dbReference type="PROSITE" id="PS50995"/>
    </source>
</evidence>
<evidence type="ECO:0000256" key="7">
    <source>
        <dbReference type="ARBA" id="ARBA00047207"/>
    </source>
</evidence>
<evidence type="ECO:0000256" key="1">
    <source>
        <dbReference type="ARBA" id="ARBA00004496"/>
    </source>
</evidence>
<dbReference type="RefSeq" id="WP_406787085.1">
    <property type="nucleotide sequence ID" value="NZ_JBJIAA010000006.1"/>
</dbReference>
<dbReference type="SUPFAM" id="SSF46785">
    <property type="entry name" value="Winged helix' DNA-binding domain"/>
    <property type="match status" value="1"/>
</dbReference>
<accession>A0ABW8TFF6</accession>
<keyword evidence="2" id="KW-0805">Transcription regulation</keyword>
<dbReference type="PANTHER" id="PTHR42756:SF1">
    <property type="entry name" value="TRANSCRIPTIONAL REPRESSOR OF EMRAB OPERON"/>
    <property type="match status" value="1"/>
</dbReference>
<sequence>MDKRIICELFGDIFSVMPVFNKIILNVGDKILKDKGITTAHIKVMYIVKECKKTNITELGKMLSSPKSNVTSWTNKLVGMNLVKRVYDENDRRIIYVRLTDEGEKFMQFYKEALMKSFEEKLWRFSDEDLILFKDTLDNMRKLIDKIK</sequence>
<keyword evidence="10" id="KW-1185">Reference proteome</keyword>
<dbReference type="Pfam" id="PF22381">
    <property type="entry name" value="Staph_reg_Sar_Rot"/>
    <property type="match status" value="1"/>
</dbReference>
<comment type="similarity">
    <text evidence="5">Belongs to the SarZ family.</text>
</comment>
<dbReference type="InterPro" id="IPR055166">
    <property type="entry name" value="Transc_reg_Sar_Rot_HTH"/>
</dbReference>
<comment type="caution">
    <text evidence="9">The sequence shown here is derived from an EMBL/GenBank/DDBJ whole genome shotgun (WGS) entry which is preliminary data.</text>
</comment>
<dbReference type="PANTHER" id="PTHR42756">
    <property type="entry name" value="TRANSCRIPTIONAL REGULATOR, MARR"/>
    <property type="match status" value="1"/>
</dbReference>
<dbReference type="InterPro" id="IPR000835">
    <property type="entry name" value="HTH_MarR-typ"/>
</dbReference>
<evidence type="ECO:0000256" key="2">
    <source>
        <dbReference type="ARBA" id="ARBA00023015"/>
    </source>
</evidence>
<evidence type="ECO:0000256" key="4">
    <source>
        <dbReference type="ARBA" id="ARBA00023163"/>
    </source>
</evidence>
<protein>
    <recommendedName>
        <fullName evidence="6">HTH-type transcriptional regulator SarZ</fullName>
    </recommendedName>
    <alternativeName>
        <fullName evidence="7">Staphylococcal accessory regulator Z</fullName>
    </alternativeName>
</protein>
<dbReference type="InterPro" id="IPR036390">
    <property type="entry name" value="WH_DNA-bd_sf"/>
</dbReference>
<keyword evidence="4" id="KW-0804">Transcription</keyword>
<dbReference type="Proteomes" id="UP001623592">
    <property type="component" value="Unassembled WGS sequence"/>
</dbReference>
<proteinExistence type="inferred from homology"/>
<evidence type="ECO:0000256" key="6">
    <source>
        <dbReference type="ARBA" id="ARBA00047188"/>
    </source>
</evidence>
<reference evidence="9 10" key="1">
    <citation type="submission" date="2024-11" db="EMBL/GenBank/DDBJ databases">
        <authorList>
            <person name="Heng Y.C."/>
            <person name="Lim A.C.H."/>
            <person name="Lee J.K.Y."/>
            <person name="Kittelmann S."/>
        </authorList>
    </citation>
    <scope>NUCLEOTIDE SEQUENCE [LARGE SCALE GENOMIC DNA]</scope>
    <source>
        <strain evidence="9 10">WILCCON 0114</strain>
    </source>
</reference>
<evidence type="ECO:0000256" key="3">
    <source>
        <dbReference type="ARBA" id="ARBA00023125"/>
    </source>
</evidence>
<evidence type="ECO:0000313" key="10">
    <source>
        <dbReference type="Proteomes" id="UP001623592"/>
    </source>
</evidence>
<keyword evidence="3" id="KW-0238">DNA-binding</keyword>